<evidence type="ECO:0000313" key="2">
    <source>
        <dbReference type="Proteomes" id="UP000254978"/>
    </source>
</evidence>
<organism evidence="1 2">
    <name type="scientific">Mycolicibacterium tokaiense</name>
    <dbReference type="NCBI Taxonomy" id="39695"/>
    <lineage>
        <taxon>Bacteria</taxon>
        <taxon>Bacillati</taxon>
        <taxon>Actinomycetota</taxon>
        <taxon>Actinomycetes</taxon>
        <taxon>Mycobacteriales</taxon>
        <taxon>Mycobacteriaceae</taxon>
        <taxon>Mycolicibacterium</taxon>
    </lineage>
</organism>
<dbReference type="Proteomes" id="UP000254978">
    <property type="component" value="Unassembled WGS sequence"/>
</dbReference>
<dbReference type="InterPro" id="IPR011322">
    <property type="entry name" value="N-reg_PII-like_a/b"/>
</dbReference>
<dbReference type="AlphaFoldDB" id="A0A378TAY1"/>
<protein>
    <recommendedName>
        <fullName evidence="3">Nitrogen regulatory protein P-II GLNB</fullName>
    </recommendedName>
</protein>
<gene>
    <name evidence="1" type="ORF">NCTC10821_01127</name>
</gene>
<dbReference type="Gene3D" id="3.30.70.120">
    <property type="match status" value="1"/>
</dbReference>
<keyword evidence="2" id="KW-1185">Reference proteome</keyword>
<sequence>MTPALTKMTKVEVVVTGNDVPAVRELIGSIGATGYTSVSGVSGLGHHGYRQGRLLFNQQATLELIITVVPDSKVEALLAGLRPLLDASSGVMFVTETYVSRPEYFT</sequence>
<dbReference type="RefSeq" id="WP_068915962.1">
    <property type="nucleotide sequence ID" value="NZ_AP022600.1"/>
</dbReference>
<name>A0A378TAY1_9MYCO</name>
<dbReference type="Pfam" id="PF00543">
    <property type="entry name" value="P-II"/>
    <property type="match status" value="1"/>
</dbReference>
<dbReference type="EMBL" id="UGQT01000001">
    <property type="protein sequence ID" value="STZ57624.1"/>
    <property type="molecule type" value="Genomic_DNA"/>
</dbReference>
<dbReference type="InterPro" id="IPR015867">
    <property type="entry name" value="N-reg_PII/ATP_PRibTrfase_C"/>
</dbReference>
<dbReference type="InterPro" id="IPR002187">
    <property type="entry name" value="N-reg_PII"/>
</dbReference>
<dbReference type="SUPFAM" id="SSF54913">
    <property type="entry name" value="GlnB-like"/>
    <property type="match status" value="1"/>
</dbReference>
<dbReference type="PROSITE" id="PS51343">
    <property type="entry name" value="PII_GLNB_DOM"/>
    <property type="match status" value="1"/>
</dbReference>
<reference evidence="1 2" key="1">
    <citation type="submission" date="2018-06" db="EMBL/GenBank/DDBJ databases">
        <authorList>
            <consortium name="Pathogen Informatics"/>
            <person name="Doyle S."/>
        </authorList>
    </citation>
    <scope>NUCLEOTIDE SEQUENCE [LARGE SCALE GENOMIC DNA]</scope>
    <source>
        <strain evidence="1 2">NCTC10821</strain>
    </source>
</reference>
<accession>A0A378TAY1</accession>
<dbReference type="GO" id="GO:0030234">
    <property type="term" value="F:enzyme regulator activity"/>
    <property type="evidence" value="ECO:0007669"/>
    <property type="project" value="InterPro"/>
</dbReference>
<dbReference type="OrthoDB" id="5120209at2"/>
<evidence type="ECO:0008006" key="3">
    <source>
        <dbReference type="Google" id="ProtNLM"/>
    </source>
</evidence>
<dbReference type="GO" id="GO:0006808">
    <property type="term" value="P:regulation of nitrogen utilization"/>
    <property type="evidence" value="ECO:0007669"/>
    <property type="project" value="InterPro"/>
</dbReference>
<proteinExistence type="predicted"/>
<evidence type="ECO:0000313" key="1">
    <source>
        <dbReference type="EMBL" id="STZ57624.1"/>
    </source>
</evidence>